<dbReference type="InterPro" id="IPR036188">
    <property type="entry name" value="FAD/NAD-bd_sf"/>
</dbReference>
<dbReference type="InterPro" id="IPR039650">
    <property type="entry name" value="HdrA-like"/>
</dbReference>
<reference evidence="6 7" key="1">
    <citation type="submission" date="2019-03" db="EMBL/GenBank/DDBJ databases">
        <title>Deep-cultivation of Planctomycetes and their phenomic and genomic characterization uncovers novel biology.</title>
        <authorList>
            <person name="Wiegand S."/>
            <person name="Jogler M."/>
            <person name="Boedeker C."/>
            <person name="Pinto D."/>
            <person name="Vollmers J."/>
            <person name="Rivas-Marin E."/>
            <person name="Kohn T."/>
            <person name="Peeters S.H."/>
            <person name="Heuer A."/>
            <person name="Rast P."/>
            <person name="Oberbeckmann S."/>
            <person name="Bunk B."/>
            <person name="Jeske O."/>
            <person name="Meyerdierks A."/>
            <person name="Storesund J.E."/>
            <person name="Kallscheuer N."/>
            <person name="Luecker S."/>
            <person name="Lage O.M."/>
            <person name="Pohl T."/>
            <person name="Merkel B.J."/>
            <person name="Hornburger P."/>
            <person name="Mueller R.-W."/>
            <person name="Bruemmer F."/>
            <person name="Labrenz M."/>
            <person name="Spormann A.M."/>
            <person name="Op den Camp H."/>
            <person name="Overmann J."/>
            <person name="Amann R."/>
            <person name="Jetten M.S.M."/>
            <person name="Mascher T."/>
            <person name="Medema M.H."/>
            <person name="Devos D.P."/>
            <person name="Kaster A.-K."/>
            <person name="Ovreas L."/>
            <person name="Rohde M."/>
            <person name="Galperin M.Y."/>
            <person name="Jogler C."/>
        </authorList>
    </citation>
    <scope>NUCLEOTIDE SEQUENCE [LARGE SCALE GENOMIC DNA]</scope>
    <source>
        <strain evidence="6 7">Enr13</strain>
    </source>
</reference>
<evidence type="ECO:0000256" key="3">
    <source>
        <dbReference type="ARBA" id="ARBA00023002"/>
    </source>
</evidence>
<dbReference type="KEGG" id="snep:Enr13x_01390"/>
<dbReference type="Proteomes" id="UP000319004">
    <property type="component" value="Chromosome"/>
</dbReference>
<dbReference type="EMBL" id="CP037423">
    <property type="protein sequence ID" value="QDV40333.1"/>
    <property type="molecule type" value="Genomic_DNA"/>
</dbReference>
<dbReference type="GO" id="GO:0016491">
    <property type="term" value="F:oxidoreductase activity"/>
    <property type="evidence" value="ECO:0007669"/>
    <property type="project" value="UniProtKB-KW"/>
</dbReference>
<name>A0A518HHK7_9BACT</name>
<dbReference type="RefSeq" id="WP_231744022.1">
    <property type="nucleotide sequence ID" value="NZ_CP037423.1"/>
</dbReference>
<dbReference type="GO" id="GO:0051539">
    <property type="term" value="F:4 iron, 4 sulfur cluster binding"/>
    <property type="evidence" value="ECO:0007669"/>
    <property type="project" value="UniProtKB-KW"/>
</dbReference>
<accession>A0A518HHK7</accession>
<dbReference type="SUPFAM" id="SSF51905">
    <property type="entry name" value="FAD/NAD(P)-binding domain"/>
    <property type="match status" value="1"/>
</dbReference>
<keyword evidence="4" id="KW-0408">Iron</keyword>
<dbReference type="GO" id="GO:0046872">
    <property type="term" value="F:metal ion binding"/>
    <property type="evidence" value="ECO:0007669"/>
    <property type="project" value="UniProtKB-KW"/>
</dbReference>
<keyword evidence="5" id="KW-0411">Iron-sulfur</keyword>
<sequence length="774" mass="85329">MIGNLSESRFRGFLAPLAVLAAVCTPHFVLNSAPAAEIFVETESFDDLGGWKLDTQFIQQMGSPYLLAHGLGTPVDDAVTQIDVKQPGAYRVWVRTFDWVARWDAAGQPGKFQIQIGGQTLGETFGTEGATWGWQDGGTIELAEGKTQLRLKDLTGFDGRCDCLYLTTQLDGDPPPPADSVLSDWRRKQLGLPDEPLERGPYDLVVVGGGYAGMGSALSAARMGCRVALIQDRGVLGGNGSSEVRVWAMGNIRRGKFPRIGEIIEEFADNATKSPGRYEEFGDDLKERTVRAEPQIDLWLNHHAFDAVVQDNHIVSVDALNTKTGAVVRMLGDRFVDCTGHGWLGQFVGADSDMAPDGRMGMSNMWRWDETDSPQSFPETPWALDLEMQDFPYPRDHHGQWFWESGFDKDAIGDAEGIRDWNLRAVYGAFNAMKNRDGAADHKTAILSWVAYVGGPRESNRLLGDVVLTQDDIVAKRDFPDGCVPSTWSIDLHYPKEQYAKKYPDNPFISIAVHDRRVDRSYGYPVPYRCFYSRNIDNLFMAGRNVSVTHEALGTVRVMKTCGMMGEVVGKAASICALRDCTPREVYQDHLDELLELLELPGKARRSTPSAPITIDAGALPRASKFGPMTGQDPASLDGIVIDDREAELKGKWTSGGGRNDRYVAYSYKYAGPGSGAQAIYTVKAPQSGRFQIRVGCAPADERFNNRATAAPVEIRIGDRVVRENVNYRGTEDRQFAAVATIDVEKDDEINVVILTEQADGLVHLDAVQMLPVE</sequence>
<organism evidence="6 7">
    <name type="scientific">Stieleria neptunia</name>
    <dbReference type="NCBI Taxonomy" id="2527979"/>
    <lineage>
        <taxon>Bacteria</taxon>
        <taxon>Pseudomonadati</taxon>
        <taxon>Planctomycetota</taxon>
        <taxon>Planctomycetia</taxon>
        <taxon>Pirellulales</taxon>
        <taxon>Pirellulaceae</taxon>
        <taxon>Stieleria</taxon>
    </lineage>
</organism>
<dbReference type="Pfam" id="PF12831">
    <property type="entry name" value="FAD_oxidored"/>
    <property type="match status" value="2"/>
</dbReference>
<keyword evidence="3" id="KW-0560">Oxidoreductase</keyword>
<dbReference type="Gene3D" id="2.60.120.260">
    <property type="entry name" value="Galactose-binding domain-like"/>
    <property type="match status" value="2"/>
</dbReference>
<keyword evidence="2" id="KW-0479">Metal-binding</keyword>
<evidence type="ECO:0000256" key="2">
    <source>
        <dbReference type="ARBA" id="ARBA00022723"/>
    </source>
</evidence>
<evidence type="ECO:0000256" key="1">
    <source>
        <dbReference type="ARBA" id="ARBA00022485"/>
    </source>
</evidence>
<dbReference type="PANTHER" id="PTHR43498">
    <property type="entry name" value="FERREDOXIN:COB-COM HETERODISULFIDE REDUCTASE SUBUNIT A"/>
    <property type="match status" value="1"/>
</dbReference>
<protein>
    <submittedName>
        <fullName evidence="6">tRNA uridine 5-carboxymethylaminomethyl modification enzyme MnmG</fullName>
    </submittedName>
</protein>
<dbReference type="Gene3D" id="3.50.50.60">
    <property type="entry name" value="FAD/NAD(P)-binding domain"/>
    <property type="match status" value="1"/>
</dbReference>
<evidence type="ECO:0000256" key="4">
    <source>
        <dbReference type="ARBA" id="ARBA00023004"/>
    </source>
</evidence>
<keyword evidence="1" id="KW-0004">4Fe-4S</keyword>
<evidence type="ECO:0000256" key="5">
    <source>
        <dbReference type="ARBA" id="ARBA00023014"/>
    </source>
</evidence>
<evidence type="ECO:0000313" key="6">
    <source>
        <dbReference type="EMBL" id="QDV40333.1"/>
    </source>
</evidence>
<dbReference type="AlphaFoldDB" id="A0A518HHK7"/>
<proteinExistence type="predicted"/>
<keyword evidence="7" id="KW-1185">Reference proteome</keyword>
<evidence type="ECO:0000313" key="7">
    <source>
        <dbReference type="Proteomes" id="UP000319004"/>
    </source>
</evidence>
<dbReference type="PANTHER" id="PTHR43498:SF1">
    <property type="entry name" value="COB--COM HETERODISULFIDE REDUCTASE IRON-SULFUR SUBUNIT A"/>
    <property type="match status" value="1"/>
</dbReference>
<gene>
    <name evidence="6" type="primary">mnmG_1</name>
    <name evidence="6" type="ORF">Enr13x_01390</name>
</gene>